<protein>
    <recommendedName>
        <fullName evidence="2">feruloyl esterase</fullName>
        <ecNumber evidence="2">3.1.1.73</ecNumber>
    </recommendedName>
</protein>
<evidence type="ECO:0000256" key="3">
    <source>
        <dbReference type="ARBA" id="ARBA00022525"/>
    </source>
</evidence>
<name>A0A9P8UQH0_9PEZI</name>
<dbReference type="RefSeq" id="XP_045960826.1">
    <property type="nucleotide sequence ID" value="XM_046106643.1"/>
</dbReference>
<dbReference type="EC" id="3.1.1.73" evidence="2"/>
<evidence type="ECO:0000256" key="6">
    <source>
        <dbReference type="ARBA" id="ARBA00022801"/>
    </source>
</evidence>
<dbReference type="GO" id="GO:0005576">
    <property type="term" value="C:extracellular region"/>
    <property type="evidence" value="ECO:0007669"/>
    <property type="project" value="UniProtKB-SubCell"/>
</dbReference>
<evidence type="ECO:0000256" key="5">
    <source>
        <dbReference type="ARBA" id="ARBA00022729"/>
    </source>
</evidence>
<evidence type="ECO:0000256" key="11">
    <source>
        <dbReference type="SAM" id="SignalP"/>
    </source>
</evidence>
<keyword evidence="13" id="KW-1185">Reference proteome</keyword>
<dbReference type="GO" id="GO:0030600">
    <property type="term" value="F:feruloyl esterase activity"/>
    <property type="evidence" value="ECO:0007669"/>
    <property type="project" value="UniProtKB-EC"/>
</dbReference>
<dbReference type="EMBL" id="JAGPXC010000002">
    <property type="protein sequence ID" value="KAH6656592.1"/>
    <property type="molecule type" value="Genomic_DNA"/>
</dbReference>
<dbReference type="SUPFAM" id="SSF53474">
    <property type="entry name" value="alpha/beta-Hydrolases"/>
    <property type="match status" value="1"/>
</dbReference>
<feature type="region of interest" description="Disordered" evidence="10">
    <location>
        <begin position="346"/>
        <end position="379"/>
    </location>
</feature>
<dbReference type="OrthoDB" id="424610at2759"/>
<proteinExistence type="predicted"/>
<feature type="signal peptide" evidence="11">
    <location>
        <begin position="1"/>
        <end position="17"/>
    </location>
</feature>
<comment type="subcellular location">
    <subcellularLocation>
        <location evidence="1">Secreted</location>
    </subcellularLocation>
</comment>
<dbReference type="PANTHER" id="PTHR38050:SF2">
    <property type="entry name" value="FERULOYL ESTERASE C-RELATED"/>
    <property type="match status" value="1"/>
</dbReference>
<comment type="catalytic activity">
    <reaction evidence="9">
        <text>feruloyl-polysaccharide + H2O = ferulate + polysaccharide.</text>
        <dbReference type="EC" id="3.1.1.73"/>
    </reaction>
</comment>
<evidence type="ECO:0000256" key="2">
    <source>
        <dbReference type="ARBA" id="ARBA00013091"/>
    </source>
</evidence>
<dbReference type="AlphaFoldDB" id="A0A9P8UQH0"/>
<organism evidence="12 13">
    <name type="scientific">Truncatella angustata</name>
    <dbReference type="NCBI Taxonomy" id="152316"/>
    <lineage>
        <taxon>Eukaryota</taxon>
        <taxon>Fungi</taxon>
        <taxon>Dikarya</taxon>
        <taxon>Ascomycota</taxon>
        <taxon>Pezizomycotina</taxon>
        <taxon>Sordariomycetes</taxon>
        <taxon>Xylariomycetidae</taxon>
        <taxon>Amphisphaeriales</taxon>
        <taxon>Sporocadaceae</taxon>
        <taxon>Truncatella</taxon>
    </lineage>
</organism>
<keyword evidence="8" id="KW-0624">Polysaccharide degradation</keyword>
<dbReference type="GO" id="GO:0045493">
    <property type="term" value="P:xylan catabolic process"/>
    <property type="evidence" value="ECO:0007669"/>
    <property type="project" value="UniProtKB-KW"/>
</dbReference>
<dbReference type="Proteomes" id="UP000758603">
    <property type="component" value="Unassembled WGS sequence"/>
</dbReference>
<evidence type="ECO:0000256" key="7">
    <source>
        <dbReference type="ARBA" id="ARBA00023277"/>
    </source>
</evidence>
<accession>A0A9P8UQH0</accession>
<dbReference type="InterPro" id="IPR029058">
    <property type="entry name" value="AB_hydrolase_fold"/>
</dbReference>
<evidence type="ECO:0000313" key="12">
    <source>
        <dbReference type="EMBL" id="KAH6656592.1"/>
    </source>
</evidence>
<reference evidence="12" key="1">
    <citation type="journal article" date="2021" name="Nat. Commun.">
        <title>Genetic determinants of endophytism in the Arabidopsis root mycobiome.</title>
        <authorList>
            <person name="Mesny F."/>
            <person name="Miyauchi S."/>
            <person name="Thiergart T."/>
            <person name="Pickel B."/>
            <person name="Atanasova L."/>
            <person name="Karlsson M."/>
            <person name="Huettel B."/>
            <person name="Barry K.W."/>
            <person name="Haridas S."/>
            <person name="Chen C."/>
            <person name="Bauer D."/>
            <person name="Andreopoulos W."/>
            <person name="Pangilinan J."/>
            <person name="LaButti K."/>
            <person name="Riley R."/>
            <person name="Lipzen A."/>
            <person name="Clum A."/>
            <person name="Drula E."/>
            <person name="Henrissat B."/>
            <person name="Kohler A."/>
            <person name="Grigoriev I.V."/>
            <person name="Martin F.M."/>
            <person name="Hacquard S."/>
        </authorList>
    </citation>
    <scope>NUCLEOTIDE SEQUENCE</scope>
    <source>
        <strain evidence="12">MPI-SDFR-AT-0073</strain>
    </source>
</reference>
<gene>
    <name evidence="12" type="ORF">BKA67DRAFT_654919</name>
</gene>
<evidence type="ECO:0000256" key="4">
    <source>
        <dbReference type="ARBA" id="ARBA00022651"/>
    </source>
</evidence>
<dbReference type="GeneID" id="70135534"/>
<comment type="caution">
    <text evidence="12">The sequence shown here is derived from an EMBL/GenBank/DDBJ whole genome shotgun (WGS) entry which is preliminary data.</text>
</comment>
<keyword evidence="7" id="KW-0119">Carbohydrate metabolism</keyword>
<evidence type="ECO:0000256" key="10">
    <source>
        <dbReference type="SAM" id="MobiDB-lite"/>
    </source>
</evidence>
<evidence type="ECO:0000256" key="8">
    <source>
        <dbReference type="ARBA" id="ARBA00023326"/>
    </source>
</evidence>
<dbReference type="PANTHER" id="PTHR38050">
    <property type="match status" value="1"/>
</dbReference>
<sequence>MILVIPLIALLAALAAASESQTGCKASEPPVSIGTRHKTTLSPSNRTYTYFLPEKYDQKKANPLIISFHGASRTSDWQANLDLLTDPFFNKDHVVVYPQALQYGDSSQYIYWQGAPNATADDVSYVNDVLGDVESELCIDKSRIYATGKSQGGGMVGILACDAELSRRIAAFAPVSGAFYTTGSESDLVSCADPRTLAITCNPGREDIPVLDFHGGNDTTISIDGGSRNGGCLPDIRHWVDDWVERNNLTVASSETEKLNGSAEIYRYGKGSEKGLVTFVYDGDHVNHDWPATVNNSDSWTHGSGPATFNASSIIMEYFARYTLPQEDNDTSTGVVTLPFTIQTSTASGSATDSGTVGTTSTSVATNTVTTGSSTTGASSSSTLTSAAIAVTLSRGNDLTITICLGLSLIWGVFVA</sequence>
<feature type="chain" id="PRO_5040121420" description="feruloyl esterase" evidence="11">
    <location>
        <begin position="18"/>
        <end position="416"/>
    </location>
</feature>
<keyword evidence="3" id="KW-0964">Secreted</keyword>
<dbReference type="Gene3D" id="3.40.50.1820">
    <property type="entry name" value="alpha/beta hydrolase"/>
    <property type="match status" value="1"/>
</dbReference>
<keyword evidence="5 11" id="KW-0732">Signal</keyword>
<evidence type="ECO:0000256" key="1">
    <source>
        <dbReference type="ARBA" id="ARBA00004613"/>
    </source>
</evidence>
<evidence type="ECO:0000313" key="13">
    <source>
        <dbReference type="Proteomes" id="UP000758603"/>
    </source>
</evidence>
<evidence type="ECO:0000256" key="9">
    <source>
        <dbReference type="ARBA" id="ARBA00034075"/>
    </source>
</evidence>
<keyword evidence="6 12" id="KW-0378">Hydrolase</keyword>
<keyword evidence="4" id="KW-0858">Xylan degradation</keyword>
<dbReference type="InterPro" id="IPR043595">
    <property type="entry name" value="FaeB/C/D"/>
</dbReference>